<evidence type="ECO:0000313" key="2">
    <source>
        <dbReference type="Proteomes" id="UP000001735"/>
    </source>
</evidence>
<evidence type="ECO:0000313" key="1">
    <source>
        <dbReference type="EMBL" id="ACI28264.1"/>
    </source>
</evidence>
<accession>B5Z9L5</accession>
<reference evidence="1 2" key="1">
    <citation type="journal article" date="2009" name="J. Bacteriol.">
        <title>The complete genome sequence of Helicobacter pylori strain G27.</title>
        <authorList>
            <person name="Baltrus D.A."/>
            <person name="Amieva M.R."/>
            <person name="Covacci A."/>
            <person name="Lowe T.M."/>
            <person name="Merrell D.S."/>
            <person name="Ottemann K.M."/>
            <person name="Stein M."/>
            <person name="Salama N.R."/>
            <person name="Guillemin K."/>
        </authorList>
    </citation>
    <scope>NUCLEOTIDE SEQUENCE [LARGE SCALE GENOMIC DNA]</scope>
    <source>
        <strain evidence="1 2">G27</strain>
    </source>
</reference>
<protein>
    <submittedName>
        <fullName evidence="1">Uncharacterized protein</fullName>
    </submittedName>
</protein>
<dbReference type="EMBL" id="CP001173">
    <property type="protein sequence ID" value="ACI28264.1"/>
    <property type="molecule type" value="Genomic_DNA"/>
</dbReference>
<keyword evidence="2" id="KW-1185">Reference proteome</keyword>
<dbReference type="Proteomes" id="UP000001735">
    <property type="component" value="Chromosome"/>
</dbReference>
<organism evidence="1 2">
    <name type="scientific">Helicobacter pylori (strain G27)</name>
    <dbReference type="NCBI Taxonomy" id="563041"/>
    <lineage>
        <taxon>Bacteria</taxon>
        <taxon>Pseudomonadati</taxon>
        <taxon>Campylobacterota</taxon>
        <taxon>Epsilonproteobacteria</taxon>
        <taxon>Campylobacterales</taxon>
        <taxon>Helicobacteraceae</taxon>
        <taxon>Helicobacter</taxon>
    </lineage>
</organism>
<name>B5Z9L5_HELPG</name>
<dbReference type="KEGG" id="hpg:HPG27_1522"/>
<dbReference type="HOGENOM" id="CLU_2843840_0_0_7"/>
<proteinExistence type="predicted"/>
<sequence>MTYLLVKNIILQDTEKSRVNSTNKVFTAFKNANHSFQTLKAFIRFLHETRFKFFLNLFIKKAFQV</sequence>
<dbReference type="AlphaFoldDB" id="B5Z9L5"/>
<gene>
    <name evidence="1" type="ordered locus">HPG27_1522</name>
</gene>